<organism evidence="2 3">
    <name type="scientific">Hyaloscypha hepaticicola</name>
    <dbReference type="NCBI Taxonomy" id="2082293"/>
    <lineage>
        <taxon>Eukaryota</taxon>
        <taxon>Fungi</taxon>
        <taxon>Dikarya</taxon>
        <taxon>Ascomycota</taxon>
        <taxon>Pezizomycotina</taxon>
        <taxon>Leotiomycetes</taxon>
        <taxon>Helotiales</taxon>
        <taxon>Hyaloscyphaceae</taxon>
        <taxon>Hyaloscypha</taxon>
    </lineage>
</organism>
<evidence type="ECO:0000256" key="1">
    <source>
        <dbReference type="SAM" id="MobiDB-lite"/>
    </source>
</evidence>
<dbReference type="OrthoDB" id="3260716at2759"/>
<evidence type="ECO:0000313" key="2">
    <source>
        <dbReference type="EMBL" id="PMD20238.1"/>
    </source>
</evidence>
<feature type="region of interest" description="Disordered" evidence="1">
    <location>
        <begin position="56"/>
        <end position="179"/>
    </location>
</feature>
<dbReference type="EMBL" id="KZ613485">
    <property type="protein sequence ID" value="PMD20238.1"/>
    <property type="molecule type" value="Genomic_DNA"/>
</dbReference>
<protein>
    <submittedName>
        <fullName evidence="2">Uncharacterized protein</fullName>
    </submittedName>
</protein>
<dbReference type="AlphaFoldDB" id="A0A2J6Q1T9"/>
<reference evidence="2 3" key="1">
    <citation type="submission" date="2016-05" db="EMBL/GenBank/DDBJ databases">
        <title>A degradative enzymes factory behind the ericoid mycorrhizal symbiosis.</title>
        <authorList>
            <consortium name="DOE Joint Genome Institute"/>
            <person name="Martino E."/>
            <person name="Morin E."/>
            <person name="Grelet G."/>
            <person name="Kuo A."/>
            <person name="Kohler A."/>
            <person name="Daghino S."/>
            <person name="Barry K."/>
            <person name="Choi C."/>
            <person name="Cichocki N."/>
            <person name="Clum A."/>
            <person name="Copeland A."/>
            <person name="Hainaut M."/>
            <person name="Haridas S."/>
            <person name="Labutti K."/>
            <person name="Lindquist E."/>
            <person name="Lipzen A."/>
            <person name="Khouja H.-R."/>
            <person name="Murat C."/>
            <person name="Ohm R."/>
            <person name="Olson A."/>
            <person name="Spatafora J."/>
            <person name="Veneault-Fourrey C."/>
            <person name="Henrissat B."/>
            <person name="Grigoriev I."/>
            <person name="Martin F."/>
            <person name="Perotto S."/>
        </authorList>
    </citation>
    <scope>NUCLEOTIDE SEQUENCE [LARGE SCALE GENOMIC DNA]</scope>
    <source>
        <strain evidence="2 3">UAMH 7357</strain>
    </source>
</reference>
<sequence length="179" mass="18669">MTTRTNAEAVSNQGEFHSRVSKSEPLATKGHASGVKVGNDAAPEFSAQTLSAGTAPLDWTFKPNTQNEIPGQANNPNISKETWTSAQDTLGGATSADVHTGYGHPGSGQTSQELHGGPKKERPGLSGVGADQNDPVRERGLDVDVEKGTKGKSGVDRQDVLGAEERVPESAEAVPAERD</sequence>
<feature type="compositionally biased region" description="Polar residues" evidence="1">
    <location>
        <begin position="1"/>
        <end position="15"/>
    </location>
</feature>
<dbReference type="Proteomes" id="UP000235672">
    <property type="component" value="Unassembled WGS sequence"/>
</dbReference>
<keyword evidence="3" id="KW-1185">Reference proteome</keyword>
<proteinExistence type="predicted"/>
<gene>
    <name evidence="2" type="ORF">NA56DRAFT_671383</name>
</gene>
<feature type="compositionally biased region" description="Polar residues" evidence="1">
    <location>
        <begin position="62"/>
        <end position="88"/>
    </location>
</feature>
<feature type="region of interest" description="Disordered" evidence="1">
    <location>
        <begin position="1"/>
        <end position="40"/>
    </location>
</feature>
<name>A0A2J6Q1T9_9HELO</name>
<evidence type="ECO:0000313" key="3">
    <source>
        <dbReference type="Proteomes" id="UP000235672"/>
    </source>
</evidence>
<accession>A0A2J6Q1T9</accession>
<feature type="compositionally biased region" description="Basic and acidic residues" evidence="1">
    <location>
        <begin position="134"/>
        <end position="179"/>
    </location>
</feature>